<dbReference type="InterPro" id="IPR020806">
    <property type="entry name" value="PKS_PP-bd"/>
</dbReference>
<dbReference type="Gene3D" id="3.30.559.30">
    <property type="entry name" value="Nonribosomal peptide synthetase, condensation domain"/>
    <property type="match status" value="1"/>
</dbReference>
<dbReference type="FunFam" id="1.10.1200.10:FF:000005">
    <property type="entry name" value="Nonribosomal peptide synthetase 1"/>
    <property type="match status" value="2"/>
</dbReference>
<dbReference type="InterPro" id="IPR023213">
    <property type="entry name" value="CAT-like_dom_sf"/>
</dbReference>
<dbReference type="SUPFAM" id="SSF56801">
    <property type="entry name" value="Acetyl-CoA synthetase-like"/>
    <property type="match status" value="2"/>
</dbReference>
<name>A0A847S2N5_9NEIS</name>
<feature type="domain" description="Carrier" evidence="5">
    <location>
        <begin position="703"/>
        <end position="778"/>
    </location>
</feature>
<protein>
    <submittedName>
        <fullName evidence="6">Amino acid adenylation domain-containing protein</fullName>
    </submittedName>
</protein>
<dbReference type="InterPro" id="IPR025110">
    <property type="entry name" value="AMP-bd_C"/>
</dbReference>
<dbReference type="Pfam" id="PF13193">
    <property type="entry name" value="AMP-binding_C"/>
    <property type="match status" value="2"/>
</dbReference>
<evidence type="ECO:0000256" key="4">
    <source>
        <dbReference type="SAM" id="MobiDB-lite"/>
    </source>
</evidence>
<dbReference type="PROSITE" id="PS00012">
    <property type="entry name" value="PHOSPHOPANTETHEINE"/>
    <property type="match status" value="2"/>
</dbReference>
<evidence type="ECO:0000259" key="5">
    <source>
        <dbReference type="PROSITE" id="PS50075"/>
    </source>
</evidence>
<dbReference type="Proteomes" id="UP000587991">
    <property type="component" value="Unassembled WGS sequence"/>
</dbReference>
<dbReference type="GO" id="GO:0031177">
    <property type="term" value="F:phosphopantetheine binding"/>
    <property type="evidence" value="ECO:0007669"/>
    <property type="project" value="InterPro"/>
</dbReference>
<proteinExistence type="predicted"/>
<evidence type="ECO:0000256" key="1">
    <source>
        <dbReference type="ARBA" id="ARBA00001957"/>
    </source>
</evidence>
<keyword evidence="2" id="KW-0596">Phosphopantetheine</keyword>
<dbReference type="GO" id="GO:0005829">
    <property type="term" value="C:cytosol"/>
    <property type="evidence" value="ECO:0007669"/>
    <property type="project" value="TreeGrafter"/>
</dbReference>
<reference evidence="6 7" key="1">
    <citation type="submission" date="2020-04" db="EMBL/GenBank/DDBJ databases">
        <title>Draft genome of Leeia sp. IMCC25680.</title>
        <authorList>
            <person name="Song J."/>
            <person name="Cho J.-C."/>
        </authorList>
    </citation>
    <scope>NUCLEOTIDE SEQUENCE [LARGE SCALE GENOMIC DNA]</scope>
    <source>
        <strain evidence="6 7">IMCC25680</strain>
    </source>
</reference>
<dbReference type="EMBL" id="JABAIM010000003">
    <property type="protein sequence ID" value="NLR76071.1"/>
    <property type="molecule type" value="Genomic_DNA"/>
</dbReference>
<dbReference type="PROSITE" id="PS50075">
    <property type="entry name" value="CARRIER"/>
    <property type="match status" value="2"/>
</dbReference>
<dbReference type="FunFam" id="3.40.50.980:FF:000001">
    <property type="entry name" value="Non-ribosomal peptide synthetase"/>
    <property type="match status" value="2"/>
</dbReference>
<dbReference type="RefSeq" id="WP_168877748.1">
    <property type="nucleotide sequence ID" value="NZ_JABAIM010000003.1"/>
</dbReference>
<comment type="cofactor">
    <cofactor evidence="1">
        <name>pantetheine 4'-phosphate</name>
        <dbReference type="ChEBI" id="CHEBI:47942"/>
    </cofactor>
</comment>
<dbReference type="SMART" id="SM00823">
    <property type="entry name" value="PKS_PP"/>
    <property type="match status" value="2"/>
</dbReference>
<dbReference type="CDD" id="cd05930">
    <property type="entry name" value="A_NRPS"/>
    <property type="match status" value="1"/>
</dbReference>
<accession>A0A847S2N5</accession>
<dbReference type="CDD" id="cd19531">
    <property type="entry name" value="LCL_NRPS-like"/>
    <property type="match status" value="1"/>
</dbReference>
<evidence type="ECO:0000313" key="7">
    <source>
        <dbReference type="Proteomes" id="UP000587991"/>
    </source>
</evidence>
<keyword evidence="3" id="KW-0597">Phosphoprotein</keyword>
<evidence type="ECO:0000256" key="2">
    <source>
        <dbReference type="ARBA" id="ARBA00022450"/>
    </source>
</evidence>
<dbReference type="FunFam" id="3.40.50.12780:FF:000012">
    <property type="entry name" value="Non-ribosomal peptide synthetase"/>
    <property type="match status" value="2"/>
</dbReference>
<evidence type="ECO:0000313" key="6">
    <source>
        <dbReference type="EMBL" id="NLR76071.1"/>
    </source>
</evidence>
<dbReference type="NCBIfam" id="NF003417">
    <property type="entry name" value="PRK04813.1"/>
    <property type="match status" value="2"/>
</dbReference>
<dbReference type="NCBIfam" id="TIGR01733">
    <property type="entry name" value="AA-adenyl-dom"/>
    <property type="match status" value="2"/>
</dbReference>
<dbReference type="Gene3D" id="2.30.38.10">
    <property type="entry name" value="Luciferase, Domain 3"/>
    <property type="match status" value="2"/>
</dbReference>
<dbReference type="FunFam" id="2.30.38.10:FF:000001">
    <property type="entry name" value="Non-ribosomal peptide synthetase PvdI"/>
    <property type="match status" value="2"/>
</dbReference>
<dbReference type="PANTHER" id="PTHR45527">
    <property type="entry name" value="NONRIBOSOMAL PEPTIDE SYNTHETASE"/>
    <property type="match status" value="1"/>
</dbReference>
<sequence length="1860" mass="204283">MRLLPALPRAETSATTSRVQQWTSPAPTELQAQLQRYCAASGQWAPQVLQYAGLIWMARCTHFEQQHVRWQHPDGMRVVHLQLSPQHSLQYLLHQGLPENAARDTAAYWQLSTLDAPLPEGLALGLRFSLDPLALELTCDASVLDGPFLRTAPDQIWTLLSAALTQPDAPVGQLEMLTPAQRTTQLVQWNQTALPYPRDSHLAEQFHQVAMRQPDAIAVSQQGAQLSYGELNRQSSQLAHQLLQHGIQPGMRIGVCLQRSLALPLSLLAILKAGACYVPLDPDYPVQRLDWMLAFAECAWVLLDHTTAERMPAPACPVLQVESLLAHSAAQPLHVPDGQTQAEDPAYCIYTSGSTGVPKGVMVTHRGVLRLAMGSGWPFPPDAVCLQSSSMAFDASTWEIWGTLLNGARLEWMPPGQITAESVADVIAREQVSHLGCSTGLFHQLVEQHLPKLGSLKRLIAGGEVMSRAHAQRFLEALPGAQLVNGYGPAENTTASTACRLTLPLPAGSLPIGKAIGNSECLVLDEQLQLLPPGVTGELYVGGDGLALGYLKQPELTAARFIDHPFRPGARLYRTGDLVRQRADGVLLFVGRQDHQVKVRGYRVELPEVEAALSSLPAIRQVAVVVRQDSAPPELVAYLVTDTPAPTRDRIRAALAARLPAFMLPTAYVLLPNLPRTPNGKVDHAALPAPGRSRPVLTTPYVAPETVLEKQLAAIWEAVLDIAPIGMNDDFYALGGHSLRATQITARIRNELGFELSVADTLAWPSVRQLLERLQHNRPVLEDIRPCAREGDHPLSLSQERVLFLETLNTDLLAYNAQAAFHLQGPLQVDALAQALSDLVERHDILRTTFHSGRGEPVQRVAPAWQVPLPLLDLSMLAADEQQVRLKQEIEQRVRQRFQLDQLPLAYWYLFRLAEERHVLLHVEHHFVHDGWSFGIFLNELRACYLARSTGKAPQLPPVSAQYIDYVHWQRNWLNTPHAQAQLDYWVQLLRGAPPLLELPTDRPAPPVQRFQGTAQRVELPARLANAMRQLCQQEGVTLFVGLYAAYVVLLHRLTGSDDLCVGTAVANRQLKASEGMMGMLVNTIALRNQLSPDQSFTGLLQQVREQTLQGFAHQELPFDRVVEALSPVRSLSHAPVCQTLFSFHDAPMPDRQWGSLEVDIEEAINNGSAKFALDVVAIPRVEQQRGTTQEAITLIWEYQTALFDDATIRRMINSYFCLLEAVVVNRQCAIGQLPLQDAALQAATMQLGRPQPVAVQDMHLAAALARHARNTPQACAVQHGAHTLSYAELEAKSNQLARLLKPHTQVADSRIALCLPRSPWQLIALLGILKAGAAYVPIDPAWPAERQQAVLHDSAAVLLLGVDALRQCSVRQLPLAAWQAALPGQDSRPLALDQAGLAYCLYTSGSTGTPKGVMVGHQQVLHQLAALQAHYTLSTADRVLQSAALTFDVSVGEIFMAWSAGACLVLREEAWMDSLPRWVSAASQAAITVADLPTAFWSTLAQEASLSLPPSLRLILIGGEAVSPVALQAWFARPQPLPRLLNAYGPTETTINATLCEPRPDGSNWHAIGRPLANSPLHVLDLSGQPVPVGVAGELYISGPCVAQGYLNQPELTASRFLPDPYLPGQRMYRTGDRVRWRADGELDFLGRLDQQLKLRGFRIEPGEVEAALQRCPGVRACVAFIREQQGEPMLVACLEGHAEVSLVKQQLQQALPAYMVPSSFLVVPQLPLTAQGKVDRRALLQLPWPEPDRGEATSPCSEMEIRLQPLWQHALGRPVGLQDNFFTAGGHSLLAMKLIAQIEAELGLSLNLRTLFEHPTLAELALWLEQQQVSEEDEAAAILAELSHLSDEEIAALLDKVN</sequence>
<dbReference type="GO" id="GO:0003824">
    <property type="term" value="F:catalytic activity"/>
    <property type="evidence" value="ECO:0007669"/>
    <property type="project" value="InterPro"/>
</dbReference>
<dbReference type="GO" id="GO:0044550">
    <property type="term" value="P:secondary metabolite biosynthetic process"/>
    <property type="evidence" value="ECO:0007669"/>
    <property type="project" value="TreeGrafter"/>
</dbReference>
<dbReference type="InterPro" id="IPR010071">
    <property type="entry name" value="AA_adenyl_dom"/>
</dbReference>
<dbReference type="SUPFAM" id="SSF47336">
    <property type="entry name" value="ACP-like"/>
    <property type="match status" value="2"/>
</dbReference>
<dbReference type="GO" id="GO:0043041">
    <property type="term" value="P:amino acid activation for nonribosomal peptide biosynthetic process"/>
    <property type="evidence" value="ECO:0007669"/>
    <property type="project" value="TreeGrafter"/>
</dbReference>
<feature type="domain" description="Carrier" evidence="5">
    <location>
        <begin position="1756"/>
        <end position="1830"/>
    </location>
</feature>
<dbReference type="Gene3D" id="1.10.1200.10">
    <property type="entry name" value="ACP-like"/>
    <property type="match status" value="2"/>
</dbReference>
<feature type="region of interest" description="Disordered" evidence="4">
    <location>
        <begin position="1"/>
        <end position="24"/>
    </location>
</feature>
<comment type="caution">
    <text evidence="6">The sequence shown here is derived from an EMBL/GenBank/DDBJ whole genome shotgun (WGS) entry which is preliminary data.</text>
</comment>
<dbReference type="InterPro" id="IPR001242">
    <property type="entry name" value="Condensation_dom"/>
</dbReference>
<dbReference type="CDD" id="cd12117">
    <property type="entry name" value="A_NRPS_Srf_like"/>
    <property type="match status" value="1"/>
</dbReference>
<keyword evidence="7" id="KW-1185">Reference proteome</keyword>
<dbReference type="InterPro" id="IPR000873">
    <property type="entry name" value="AMP-dep_synth/lig_dom"/>
</dbReference>
<organism evidence="6 7">
    <name type="scientific">Leeia aquatica</name>
    <dbReference type="NCBI Taxonomy" id="2725557"/>
    <lineage>
        <taxon>Bacteria</taxon>
        <taxon>Pseudomonadati</taxon>
        <taxon>Pseudomonadota</taxon>
        <taxon>Betaproteobacteria</taxon>
        <taxon>Neisseriales</taxon>
        <taxon>Leeiaceae</taxon>
        <taxon>Leeia</taxon>
    </lineage>
</organism>
<dbReference type="SUPFAM" id="SSF52777">
    <property type="entry name" value="CoA-dependent acyltransferases"/>
    <property type="match status" value="2"/>
</dbReference>
<gene>
    <name evidence="6" type="ORF">HF682_12970</name>
</gene>
<dbReference type="Gene3D" id="3.40.50.980">
    <property type="match status" value="4"/>
</dbReference>
<dbReference type="Gene3D" id="3.30.300.30">
    <property type="match status" value="2"/>
</dbReference>
<dbReference type="InterPro" id="IPR036736">
    <property type="entry name" value="ACP-like_sf"/>
</dbReference>
<evidence type="ECO:0000256" key="3">
    <source>
        <dbReference type="ARBA" id="ARBA00022553"/>
    </source>
</evidence>
<dbReference type="Gene3D" id="3.30.559.10">
    <property type="entry name" value="Chloramphenicol acetyltransferase-like domain"/>
    <property type="match status" value="1"/>
</dbReference>
<dbReference type="PANTHER" id="PTHR45527:SF1">
    <property type="entry name" value="FATTY ACID SYNTHASE"/>
    <property type="match status" value="1"/>
</dbReference>
<dbReference type="Pfam" id="PF00668">
    <property type="entry name" value="Condensation"/>
    <property type="match status" value="1"/>
</dbReference>
<dbReference type="InterPro" id="IPR009081">
    <property type="entry name" value="PP-bd_ACP"/>
</dbReference>
<dbReference type="InterPro" id="IPR006162">
    <property type="entry name" value="Ppantetheine_attach_site"/>
</dbReference>
<feature type="compositionally biased region" description="Polar residues" evidence="4">
    <location>
        <begin position="12"/>
        <end position="24"/>
    </location>
</feature>
<dbReference type="Pfam" id="PF00550">
    <property type="entry name" value="PP-binding"/>
    <property type="match status" value="2"/>
</dbReference>
<dbReference type="InterPro" id="IPR045851">
    <property type="entry name" value="AMP-bd_C_sf"/>
</dbReference>
<dbReference type="Pfam" id="PF00501">
    <property type="entry name" value="AMP-binding"/>
    <property type="match status" value="2"/>
</dbReference>